<dbReference type="AlphaFoldDB" id="A0A509EN31"/>
<evidence type="ECO:0000256" key="1">
    <source>
        <dbReference type="SAM" id="MobiDB-lite"/>
    </source>
</evidence>
<evidence type="ECO:0000313" key="2">
    <source>
        <dbReference type="EMBL" id="VUD75084.1"/>
    </source>
</evidence>
<dbReference type="EMBL" id="CABFPH010000215">
    <property type="protein sequence ID" value="VUD75084.1"/>
    <property type="molecule type" value="Genomic_DNA"/>
</dbReference>
<name>A0A509EN31_9HYPH</name>
<accession>A0A509EN31</accession>
<reference evidence="2 3" key="1">
    <citation type="submission" date="2019-06" db="EMBL/GenBank/DDBJ databases">
        <authorList>
            <person name="Rodrigo-Torres L."/>
            <person name="Arahal R. D."/>
            <person name="Lucena T."/>
        </authorList>
    </citation>
    <scope>NUCLEOTIDE SEQUENCE [LARGE SCALE GENOMIC DNA]</scope>
    <source>
        <strain evidence="2 3">SB0023/3</strain>
    </source>
</reference>
<gene>
    <name evidence="2" type="ORF">MET9862_05724</name>
</gene>
<proteinExistence type="predicted"/>
<evidence type="ECO:0000313" key="3">
    <source>
        <dbReference type="Proteomes" id="UP000410984"/>
    </source>
</evidence>
<feature type="region of interest" description="Disordered" evidence="1">
    <location>
        <begin position="1"/>
        <end position="25"/>
    </location>
</feature>
<dbReference type="Proteomes" id="UP000410984">
    <property type="component" value="Unassembled WGS sequence"/>
</dbReference>
<protein>
    <submittedName>
        <fullName evidence="2">Uncharacterized protein</fullName>
    </submittedName>
</protein>
<keyword evidence="3" id="KW-1185">Reference proteome</keyword>
<sequence>MRRGIRTRRPLRGGAVEPAAQGGDTARHDAFGIRRQLLAGLERVDPVADEVEAVEKPVDNLRFEGEGAGAHLDEEVLRRVDQGGEGRHVEQAGRALQGVHRPEDVVQRIGVVRLLELQHAAAGDLEELARLGNELGEQGVLHDAAPAITRAASASVCGWTGLTR</sequence>
<organism evidence="2 3">
    <name type="scientific">Methylobacterium symbioticum</name>
    <dbReference type="NCBI Taxonomy" id="2584084"/>
    <lineage>
        <taxon>Bacteria</taxon>
        <taxon>Pseudomonadati</taxon>
        <taxon>Pseudomonadota</taxon>
        <taxon>Alphaproteobacteria</taxon>
        <taxon>Hyphomicrobiales</taxon>
        <taxon>Methylobacteriaceae</taxon>
        <taxon>Methylobacterium</taxon>
    </lineage>
</organism>
<feature type="compositionally biased region" description="Basic residues" evidence="1">
    <location>
        <begin position="1"/>
        <end position="11"/>
    </location>
</feature>